<name>A0A3S3PTH1_9SPHI</name>
<dbReference type="PROSITE" id="PS51257">
    <property type="entry name" value="PROKAR_LIPOPROTEIN"/>
    <property type="match status" value="1"/>
</dbReference>
<keyword evidence="2" id="KW-1185">Reference proteome</keyword>
<organism evidence="1 2">
    <name type="scientific">Pedobacter chitinilyticus</name>
    <dbReference type="NCBI Taxonomy" id="2233776"/>
    <lineage>
        <taxon>Bacteria</taxon>
        <taxon>Pseudomonadati</taxon>
        <taxon>Bacteroidota</taxon>
        <taxon>Sphingobacteriia</taxon>
        <taxon>Sphingobacteriales</taxon>
        <taxon>Sphingobacteriaceae</taxon>
        <taxon>Pedobacter</taxon>
    </lineage>
</organism>
<comment type="caution">
    <text evidence="1">The sequence shown here is derived from an EMBL/GenBank/DDBJ whole genome shotgun (WGS) entry which is preliminary data.</text>
</comment>
<accession>A0A3S3PTH1</accession>
<dbReference type="EMBL" id="SAYW01000004">
    <property type="protein sequence ID" value="RWU06426.1"/>
    <property type="molecule type" value="Genomic_DNA"/>
</dbReference>
<proteinExistence type="predicted"/>
<gene>
    <name evidence="1" type="ORF">DPV69_14150</name>
</gene>
<protein>
    <recommendedName>
        <fullName evidence="3">DUF4374 domain-containing protein</fullName>
    </recommendedName>
</protein>
<reference evidence="1 2" key="1">
    <citation type="submission" date="2018-06" db="EMBL/GenBank/DDBJ databases">
        <title>Pedobacter endophyticus sp. nov., an endophytic bacterium isolated from a leaf of Triticum aestivum.</title>
        <authorList>
            <person name="Zhang L."/>
        </authorList>
    </citation>
    <scope>NUCLEOTIDE SEQUENCE [LARGE SCALE GENOMIC DNA]</scope>
    <source>
        <strain evidence="1 2">CM134L-2</strain>
    </source>
</reference>
<evidence type="ECO:0000313" key="1">
    <source>
        <dbReference type="EMBL" id="RWU06426.1"/>
    </source>
</evidence>
<evidence type="ECO:0000313" key="2">
    <source>
        <dbReference type="Proteomes" id="UP000284120"/>
    </source>
</evidence>
<dbReference type="OrthoDB" id="738440at2"/>
<evidence type="ECO:0008006" key="3">
    <source>
        <dbReference type="Google" id="ProtNLM"/>
    </source>
</evidence>
<dbReference type="Proteomes" id="UP000284120">
    <property type="component" value="Unassembled WGS sequence"/>
</dbReference>
<dbReference type="AlphaFoldDB" id="A0A3S3PTH1"/>
<sequence>MSTTINRQPLLLLFALTVLLFAACKKSSSTPEETPGEKQYGLLVTAGTPAARYVLNTSDLTQGTLTTAGNGAETNVSVITQRGEYFYGTNNAGNLIKFTSSNKINTIVKEIPFSQISWAYYSSFFAWKDEKTLVLLSMKEALQFEYATLNVETMTITASGNINIPLPPAGYYYWGNNVSFLGNKLYISYNLVNSTTDVPLNEIRLASMDFPNVSNVTVTTDTRFNQPAHYNLHAPGSFVYNNYAYMLNAPTIWIFGETGGSFSVYRVANGATTTDASYQFELTDRTKEEVSGLFNLGGGKAIIKVIDKSKIASSRDYAEKISEFYVIDVVNKTKTKLNIPKSVATPYSNDILVDGNVAYIPASTDAGYYVYTYNASTGSVTRGAKLDGVNGVSQLVKYK</sequence>
<dbReference type="RefSeq" id="WP_113648037.1">
    <property type="nucleotide sequence ID" value="NZ_QMHN01000004.1"/>
</dbReference>